<dbReference type="EMBL" id="BOOC01000011">
    <property type="protein sequence ID" value="GIH39771.1"/>
    <property type="molecule type" value="Genomic_DNA"/>
</dbReference>
<evidence type="ECO:0000313" key="4">
    <source>
        <dbReference type="Proteomes" id="UP000603904"/>
    </source>
</evidence>
<sequence>MSATPGLTKDAGWELGVRRTVPVPLDAVWDYLLGDGLALWLGAAELGTRKGDAYVTGHGVRGELRSRTERVRVRLTWRPPDWTHDSTLQITVSPAATGTTIGIHQDRLASASERELMLAHWREVAERIAAALSPG</sequence>
<keyword evidence="4" id="KW-1185">Reference proteome</keyword>
<evidence type="ECO:0000259" key="2">
    <source>
        <dbReference type="Pfam" id="PF08327"/>
    </source>
</evidence>
<dbReference type="InterPro" id="IPR023393">
    <property type="entry name" value="START-like_dom_sf"/>
</dbReference>
<protein>
    <recommendedName>
        <fullName evidence="2">Activator of Hsp90 ATPase homologue 1/2-like C-terminal domain-containing protein</fullName>
    </recommendedName>
</protein>
<accession>A0ABQ4FYA0</accession>
<dbReference type="InterPro" id="IPR013538">
    <property type="entry name" value="ASHA1/2-like_C"/>
</dbReference>
<evidence type="ECO:0000256" key="1">
    <source>
        <dbReference type="ARBA" id="ARBA00006817"/>
    </source>
</evidence>
<dbReference type="Gene3D" id="3.30.530.20">
    <property type="match status" value="1"/>
</dbReference>
<evidence type="ECO:0000313" key="3">
    <source>
        <dbReference type="EMBL" id="GIH39771.1"/>
    </source>
</evidence>
<dbReference type="Proteomes" id="UP000603904">
    <property type="component" value="Unassembled WGS sequence"/>
</dbReference>
<name>A0ABQ4FYA0_9ACTN</name>
<reference evidence="3 4" key="1">
    <citation type="submission" date="2021-01" db="EMBL/GenBank/DDBJ databases">
        <title>Whole genome shotgun sequence of Microbispora corallina NBRC 16416.</title>
        <authorList>
            <person name="Komaki H."/>
            <person name="Tamura T."/>
        </authorList>
    </citation>
    <scope>NUCLEOTIDE SEQUENCE [LARGE SCALE GENOMIC DNA]</scope>
    <source>
        <strain evidence="3 4">NBRC 16416</strain>
    </source>
</reference>
<feature type="domain" description="Activator of Hsp90 ATPase homologue 1/2-like C-terminal" evidence="2">
    <location>
        <begin position="23"/>
        <end position="132"/>
    </location>
</feature>
<comment type="similarity">
    <text evidence="1">Belongs to the AHA1 family.</text>
</comment>
<organism evidence="3 4">
    <name type="scientific">Microbispora corallina</name>
    <dbReference type="NCBI Taxonomy" id="83302"/>
    <lineage>
        <taxon>Bacteria</taxon>
        <taxon>Bacillati</taxon>
        <taxon>Actinomycetota</taxon>
        <taxon>Actinomycetes</taxon>
        <taxon>Streptosporangiales</taxon>
        <taxon>Streptosporangiaceae</taxon>
        <taxon>Microbispora</taxon>
    </lineage>
</organism>
<comment type="caution">
    <text evidence="3">The sequence shown here is derived from an EMBL/GenBank/DDBJ whole genome shotgun (WGS) entry which is preliminary data.</text>
</comment>
<dbReference type="RefSeq" id="WP_204057271.1">
    <property type="nucleotide sequence ID" value="NZ_BAAAGP010000011.1"/>
</dbReference>
<dbReference type="Pfam" id="PF08327">
    <property type="entry name" value="AHSA1"/>
    <property type="match status" value="1"/>
</dbReference>
<gene>
    <name evidence="3" type="ORF">Mco01_27710</name>
</gene>
<proteinExistence type="inferred from homology"/>
<dbReference type="SUPFAM" id="SSF55961">
    <property type="entry name" value="Bet v1-like"/>
    <property type="match status" value="1"/>
</dbReference>